<evidence type="ECO:0000313" key="1">
    <source>
        <dbReference type="EMBL" id="TIX51523.1"/>
    </source>
</evidence>
<accession>A0A4T3F2U6</accession>
<dbReference type="InterPro" id="IPR036412">
    <property type="entry name" value="HAD-like_sf"/>
</dbReference>
<sequence length="801" mass="87511">MTISIKPHDIAHLLDRFPQATCLSLDCFDTLIWRDTHAPADIFRALPGISAAQRAGAERKARKAQDLAGKGTEVSIGQIYARLMPNAKPAAREEAIAAELLAEARHCYAFAPTVELMRAARERGLDIVIVSDTYLDEEQLRTLIATSAGEDVAALIDRIFCSSTHGHSKAGGLYRHVLKKLKHTPEAIVHLGDNFAADVEGVAPLGVQAVHLEQWSDGARQRLRLEAGMDAMIHARGGTDAPSLQPHRAAMALGEPQLEDPAARLGAALLGPVLHSYDAWLRDEAAALEKAHGAKVHRLFLMRDGHLPQLIHERRSGGTAAHAAELSRFTATAAHFTDDAAIAAYVEEELGHRPQTLARQLLMPEERIASLLDGMSMRDGSLALLKESRSGAFRKATRRASRAFADRLCAHVRQLCDPQPGDVLMLVDLGYNGSVQNRIDGVLADRLGVHVAGRYLLLRERDCPGLDKLGLIDARHYDAEMLDAMCANVALLEQLCTKAQGSVVDYDEDGTPIRGAIDIKQQQSEVRERVQAGCLAFQDWAEGAMIRQGRDEMEALWRKGAASVLMRSMYLPLPEELEVVSAFQHDVNLGTERTVPLFDRKVAREGLRQRGLFYMNGAERMYLPAEIDGEGMATRLSLLAHRRFNLPFTFADFAGAPIALPVIFADARSASHRMVEATPTHDGFYTAAIPVGEGRLTVAPQFGALYEWVELAGCTFVPVEDYVSGKHEALRHEFPADPQFEGISNAGGGLLHCHSDAGVMMVPPPAAIMDQPMLLACTFRPIVHRAGAKKTLISEDERAVA</sequence>
<evidence type="ECO:0000313" key="2">
    <source>
        <dbReference type="Proteomes" id="UP000309389"/>
    </source>
</evidence>
<keyword evidence="2" id="KW-1185">Reference proteome</keyword>
<keyword evidence="1" id="KW-0378">Hydrolase</keyword>
<dbReference type="Proteomes" id="UP000309389">
    <property type="component" value="Unassembled WGS sequence"/>
</dbReference>
<name>A0A4T3F2U6_9SPHN</name>
<reference evidence="1 2" key="1">
    <citation type="submission" date="2019-04" db="EMBL/GenBank/DDBJ databases">
        <title>Altererythrobacter aquimixticola sp. nov., isolated from sediment of junction between the ocean and a freshwater spring.</title>
        <authorList>
            <person name="Yoon J.-H."/>
        </authorList>
    </citation>
    <scope>NUCLEOTIDE SEQUENCE [LARGE SCALE GENOMIC DNA]</scope>
    <source>
        <strain evidence="1 2">SSKS-13</strain>
    </source>
</reference>
<gene>
    <name evidence="1" type="ORF">E5222_03460</name>
</gene>
<dbReference type="EMBL" id="SSHH01000001">
    <property type="protein sequence ID" value="TIX51523.1"/>
    <property type="molecule type" value="Genomic_DNA"/>
</dbReference>
<proteinExistence type="predicted"/>
<organism evidence="1 2">
    <name type="scientific">Alteraurantiacibacter aquimixticola</name>
    <dbReference type="NCBI Taxonomy" id="2489173"/>
    <lineage>
        <taxon>Bacteria</taxon>
        <taxon>Pseudomonadati</taxon>
        <taxon>Pseudomonadota</taxon>
        <taxon>Alphaproteobacteria</taxon>
        <taxon>Sphingomonadales</taxon>
        <taxon>Erythrobacteraceae</taxon>
        <taxon>Alteraurantiacibacter</taxon>
    </lineage>
</organism>
<dbReference type="InterPro" id="IPR023214">
    <property type="entry name" value="HAD_sf"/>
</dbReference>
<comment type="caution">
    <text evidence="1">The sequence shown here is derived from an EMBL/GenBank/DDBJ whole genome shotgun (WGS) entry which is preliminary data.</text>
</comment>
<dbReference type="OrthoDB" id="9816564at2"/>
<dbReference type="Pfam" id="PF00702">
    <property type="entry name" value="Hydrolase"/>
    <property type="match status" value="1"/>
</dbReference>
<dbReference type="Gene3D" id="3.40.50.1000">
    <property type="entry name" value="HAD superfamily/HAD-like"/>
    <property type="match status" value="1"/>
</dbReference>
<dbReference type="RefSeq" id="WP_136692309.1">
    <property type="nucleotide sequence ID" value="NZ_SSHH01000001.1"/>
</dbReference>
<dbReference type="AlphaFoldDB" id="A0A4T3F2U6"/>
<dbReference type="GO" id="GO:0016787">
    <property type="term" value="F:hydrolase activity"/>
    <property type="evidence" value="ECO:0007669"/>
    <property type="project" value="UniProtKB-KW"/>
</dbReference>
<protein>
    <submittedName>
        <fullName evidence="1">HAD family hydrolase</fullName>
    </submittedName>
</protein>
<dbReference type="SUPFAM" id="SSF56784">
    <property type="entry name" value="HAD-like"/>
    <property type="match status" value="1"/>
</dbReference>